<comment type="caution">
    <text evidence="3">The sequence shown here is derived from an EMBL/GenBank/DDBJ whole genome shotgun (WGS) entry which is preliminary data.</text>
</comment>
<dbReference type="InterPro" id="IPR011990">
    <property type="entry name" value="TPR-like_helical_dom_sf"/>
</dbReference>
<evidence type="ECO:0000256" key="1">
    <source>
        <dbReference type="ARBA" id="ARBA00022737"/>
    </source>
</evidence>
<dbReference type="PANTHER" id="PTHR47933:SF11">
    <property type="entry name" value="PENTATRICOPEPTIDE REPEAT-CONTAINING PROTEIN 2"/>
    <property type="match status" value="1"/>
</dbReference>
<dbReference type="InterPro" id="IPR002885">
    <property type="entry name" value="PPR_rpt"/>
</dbReference>
<feature type="repeat" description="PPR" evidence="2">
    <location>
        <begin position="509"/>
        <end position="539"/>
    </location>
</feature>
<gene>
    <name evidence="3" type="ORF">AKO1_014407</name>
</gene>
<dbReference type="PANTHER" id="PTHR47933">
    <property type="entry name" value="PENTATRICOPEPTIDE REPEAT-CONTAINING PROTEIN 1, MITOCHONDRIAL"/>
    <property type="match status" value="1"/>
</dbReference>
<evidence type="ECO:0000313" key="4">
    <source>
        <dbReference type="Proteomes" id="UP001431209"/>
    </source>
</evidence>
<dbReference type="Pfam" id="PF13812">
    <property type="entry name" value="PPR_3"/>
    <property type="match status" value="1"/>
</dbReference>
<proteinExistence type="predicted"/>
<evidence type="ECO:0008006" key="5">
    <source>
        <dbReference type="Google" id="ProtNLM"/>
    </source>
</evidence>
<accession>A0AAW2YZG7</accession>
<evidence type="ECO:0000256" key="2">
    <source>
        <dbReference type="PROSITE-ProRule" id="PRU00708"/>
    </source>
</evidence>
<sequence>MMERACSRITKLARLSRQLSRTYVTNEPNSYDFYEEFVRPTPLSEDERRLEYNRKKKEIKAMVDRYSSISQHIVKPEQLSINQNTSTTVRERYRLMDGYPFQHYLFDKVNNLIDKDQLDVVCDVITQASLCGSEIQPDILNVSLGALIKAHQQERAFELLLILHSQNHKISTKINSVKRLLRSLIASRRLFDAQKLFDIIDSQDKKFNLYSMMMEAYINVRDMDSARHVFNQLNDSGNKPPMVTFDAVVSGHFGKEKQVLTAGDGKSEEPYDIKVDFGELDPTEIMSQIKEIDSTGSVPQHVMCFAVKNCKHSSFEELCQLGAAIAPYASDVIMFELFCNMIPLENVVPSQVDAIFGDAIKGVSKDSVLLYSVLVERCFSKSYYHAGMWLVREMRSRGLEVSDTLASCAKKFLDDQDVEEDMREQAYSELGLERAHTDTIEEKNHVNVNKRTIKELCDAGDLDGAIKQCGENTDLSSMNSILNALFREGRFDDGNRTFQLLIKNGLTPDVVTFNCMISGLVRNKMHKQAIKLHDEMQELYKVEPDRVTYVIMKTVK</sequence>
<dbReference type="Pfam" id="PF01535">
    <property type="entry name" value="PPR"/>
    <property type="match status" value="1"/>
</dbReference>
<keyword evidence="4" id="KW-1185">Reference proteome</keyword>
<dbReference type="GO" id="GO:0003729">
    <property type="term" value="F:mRNA binding"/>
    <property type="evidence" value="ECO:0007669"/>
    <property type="project" value="TreeGrafter"/>
</dbReference>
<protein>
    <recommendedName>
        <fullName evidence="5">Pentatricopeptide repeat-containing protein</fullName>
    </recommendedName>
</protein>
<name>A0AAW2YZG7_9EUKA</name>
<dbReference type="Pfam" id="PF13041">
    <property type="entry name" value="PPR_2"/>
    <property type="match status" value="1"/>
</dbReference>
<reference evidence="3 4" key="1">
    <citation type="submission" date="2024-03" db="EMBL/GenBank/DDBJ databases">
        <title>The Acrasis kona genome and developmental transcriptomes reveal deep origins of eukaryotic multicellular pathways.</title>
        <authorList>
            <person name="Sheikh S."/>
            <person name="Fu C.-J."/>
            <person name="Brown M.W."/>
            <person name="Baldauf S.L."/>
        </authorList>
    </citation>
    <scope>NUCLEOTIDE SEQUENCE [LARGE SCALE GENOMIC DNA]</scope>
    <source>
        <strain evidence="3 4">ATCC MYA-3509</strain>
    </source>
</reference>
<dbReference type="Proteomes" id="UP001431209">
    <property type="component" value="Unassembled WGS sequence"/>
</dbReference>
<organism evidence="3 4">
    <name type="scientific">Acrasis kona</name>
    <dbReference type="NCBI Taxonomy" id="1008807"/>
    <lineage>
        <taxon>Eukaryota</taxon>
        <taxon>Discoba</taxon>
        <taxon>Heterolobosea</taxon>
        <taxon>Tetramitia</taxon>
        <taxon>Eutetramitia</taxon>
        <taxon>Acrasidae</taxon>
        <taxon>Acrasis</taxon>
    </lineage>
</organism>
<dbReference type="Gene3D" id="1.25.40.10">
    <property type="entry name" value="Tetratricopeptide repeat domain"/>
    <property type="match status" value="2"/>
</dbReference>
<feature type="repeat" description="PPR" evidence="2">
    <location>
        <begin position="474"/>
        <end position="508"/>
    </location>
</feature>
<dbReference type="AlphaFoldDB" id="A0AAW2YZG7"/>
<dbReference type="NCBIfam" id="TIGR00756">
    <property type="entry name" value="PPR"/>
    <property type="match status" value="2"/>
</dbReference>
<keyword evidence="1" id="KW-0677">Repeat</keyword>
<dbReference type="EMBL" id="JAOPGA020000868">
    <property type="protein sequence ID" value="KAL0482514.1"/>
    <property type="molecule type" value="Genomic_DNA"/>
</dbReference>
<dbReference type="PROSITE" id="PS51375">
    <property type="entry name" value="PPR"/>
    <property type="match status" value="3"/>
</dbReference>
<feature type="repeat" description="PPR" evidence="2">
    <location>
        <begin position="206"/>
        <end position="240"/>
    </location>
</feature>
<evidence type="ECO:0000313" key="3">
    <source>
        <dbReference type="EMBL" id="KAL0482514.1"/>
    </source>
</evidence>
<dbReference type="InterPro" id="IPR051240">
    <property type="entry name" value="Mito_RNA-Proc/Resp"/>
</dbReference>